<evidence type="ECO:0000313" key="7">
    <source>
        <dbReference type="Proteomes" id="UP001244341"/>
    </source>
</evidence>
<evidence type="ECO:0000256" key="1">
    <source>
        <dbReference type="ARBA" id="ARBA00022478"/>
    </source>
</evidence>
<evidence type="ECO:0000256" key="2">
    <source>
        <dbReference type="ARBA" id="ARBA00023163"/>
    </source>
</evidence>
<feature type="domain" description="DNA-directed RNA polymerase RpoA/D/Rpb3-type" evidence="5">
    <location>
        <begin position="137"/>
        <end position="413"/>
    </location>
</feature>
<dbReference type="Gene3D" id="2.170.120.12">
    <property type="entry name" value="DNA-directed RNA polymerase, insert domain"/>
    <property type="match status" value="1"/>
</dbReference>
<dbReference type="InterPro" id="IPR050518">
    <property type="entry name" value="Rpo3/RPB3_RNA_Pol_subunit"/>
</dbReference>
<accession>A0ABY8U1Q5</accession>
<evidence type="ECO:0000256" key="3">
    <source>
        <dbReference type="ARBA" id="ARBA00025804"/>
    </source>
</evidence>
<dbReference type="PROSITE" id="PS00446">
    <property type="entry name" value="RNA_POL_D_30KD"/>
    <property type="match status" value="1"/>
</dbReference>
<name>A0ABY8U1Q5_TETOB</name>
<reference evidence="6 7" key="1">
    <citation type="submission" date="2023-05" db="EMBL/GenBank/DDBJ databases">
        <title>A 100% complete, gapless, phased diploid assembly of the Scenedesmus obliquus UTEX 3031 genome.</title>
        <authorList>
            <person name="Biondi T.C."/>
            <person name="Hanschen E.R."/>
            <person name="Kwon T."/>
            <person name="Eng W."/>
            <person name="Kruse C.P.S."/>
            <person name="Koehler S.I."/>
            <person name="Kunde Y."/>
            <person name="Gleasner C.D."/>
            <person name="You Mak K.T."/>
            <person name="Polle J."/>
            <person name="Hovde B.T."/>
            <person name="Starkenburg S.R."/>
        </authorList>
    </citation>
    <scope>NUCLEOTIDE SEQUENCE [LARGE SCALE GENOMIC DNA]</scope>
    <source>
        <strain evidence="6 7">DOE0152z</strain>
    </source>
</reference>
<evidence type="ECO:0000313" key="6">
    <source>
        <dbReference type="EMBL" id="WIA14402.1"/>
    </source>
</evidence>
<protein>
    <recommendedName>
        <fullName evidence="4">Plastid-encoded RNA polymerase subunit alpha</fullName>
    </recommendedName>
</protein>
<dbReference type="InterPro" id="IPR036643">
    <property type="entry name" value="RNApol_insert_sf"/>
</dbReference>
<dbReference type="InterPro" id="IPR022842">
    <property type="entry name" value="RNAP_Rpo3/Rpb3/RPAC1"/>
</dbReference>
<keyword evidence="7" id="KW-1185">Reference proteome</keyword>
<dbReference type="SMART" id="SM00662">
    <property type="entry name" value="RPOLD"/>
    <property type="match status" value="1"/>
</dbReference>
<dbReference type="EMBL" id="CP126212">
    <property type="protein sequence ID" value="WIA14402.1"/>
    <property type="molecule type" value="Genomic_DNA"/>
</dbReference>
<dbReference type="InterPro" id="IPR036603">
    <property type="entry name" value="RBP11-like"/>
</dbReference>
<dbReference type="Pfam" id="PF01000">
    <property type="entry name" value="RNA_pol_A_bac"/>
    <property type="match status" value="1"/>
</dbReference>
<organism evidence="6 7">
    <name type="scientific">Tetradesmus obliquus</name>
    <name type="common">Green alga</name>
    <name type="synonym">Acutodesmus obliquus</name>
    <dbReference type="NCBI Taxonomy" id="3088"/>
    <lineage>
        <taxon>Eukaryota</taxon>
        <taxon>Viridiplantae</taxon>
        <taxon>Chlorophyta</taxon>
        <taxon>core chlorophytes</taxon>
        <taxon>Chlorophyceae</taxon>
        <taxon>CS clade</taxon>
        <taxon>Sphaeropleales</taxon>
        <taxon>Scenedesmaceae</taxon>
        <taxon>Tetradesmus</taxon>
    </lineage>
</organism>
<keyword evidence="1" id="KW-0240">DNA-directed RNA polymerase</keyword>
<dbReference type="Gene3D" id="3.30.1360.10">
    <property type="entry name" value="RNA polymerase, RBP11-like subunit"/>
    <property type="match status" value="1"/>
</dbReference>
<dbReference type="Proteomes" id="UP001244341">
    <property type="component" value="Chromosome 5b"/>
</dbReference>
<dbReference type="NCBIfam" id="NF001988">
    <property type="entry name" value="PRK00783.1"/>
    <property type="match status" value="1"/>
</dbReference>
<proteinExistence type="inferred from homology"/>
<sequence length="427" mass="47905">MHPSGYPREHRAKIIAQFLQVTCPVAAALAPRPIALHWVTSTEALQMDTDEHGRLQQPSLPPACIAASNVQYWARIGTLRYGANNVRRLALTHTTRRCAYEGSSLWKAPTSPCRAMDTYRPNHRHPKITIRKLEDDYAEFILSDTDASVANALRRIMIAEVPTIAIDLVDFENNTSVLNDEFLAHRLGLIPLVSDFAKYMVRPFEDFAEGQCSEVEFSLNVKCTEGRSLDVTDLDLIPDANHSVVPVTQALMKQQGGSVKPVVLLKLGRNQEVKLRAIARKGIGKDHAKWIPVATAVFQYVADISINQALMDELTEEQKQDFVNSNPHTATRNAFKYDPATRQVTVPEPEAYAFDEEVLKKAAELGKPGLVDIKQRQDTFIFRVEGTGVLPVKEILWQSIEILDGKLATIQEKIQEWETKMHGDMVM</sequence>
<dbReference type="InterPro" id="IPR011262">
    <property type="entry name" value="DNA-dir_RNA_pol_insert"/>
</dbReference>
<evidence type="ECO:0000256" key="4">
    <source>
        <dbReference type="ARBA" id="ARBA00031776"/>
    </source>
</evidence>
<dbReference type="PANTHER" id="PTHR11800">
    <property type="entry name" value="DNA-DIRECTED RNA POLYMERASE"/>
    <property type="match status" value="1"/>
</dbReference>
<dbReference type="Pfam" id="PF01193">
    <property type="entry name" value="RNA_pol_L"/>
    <property type="match status" value="1"/>
</dbReference>
<evidence type="ECO:0000259" key="5">
    <source>
        <dbReference type="SMART" id="SM00662"/>
    </source>
</evidence>
<dbReference type="HAMAP" id="MF_00320">
    <property type="entry name" value="RNApol_arch_Rpo3"/>
    <property type="match status" value="1"/>
</dbReference>
<dbReference type="InterPro" id="IPR011263">
    <property type="entry name" value="DNA-dir_RNA_pol_RpoA/D/Rpb3"/>
</dbReference>
<dbReference type="PANTHER" id="PTHR11800:SF2">
    <property type="entry name" value="DNA-DIRECTED RNA POLYMERASE II SUBUNIT RPB3"/>
    <property type="match status" value="1"/>
</dbReference>
<dbReference type="SUPFAM" id="SSF56553">
    <property type="entry name" value="Insert subdomain of RNA polymerase alpha subunit"/>
    <property type="match status" value="1"/>
</dbReference>
<dbReference type="InterPro" id="IPR001514">
    <property type="entry name" value="DNA-dir_RNA_pol_30-40kDasu_CS"/>
</dbReference>
<keyword evidence="2" id="KW-0804">Transcription</keyword>
<comment type="similarity">
    <text evidence="3">Belongs to the archaeal Rpo3/eukaryotic RPB3 RNA polymerase subunit family.</text>
</comment>
<gene>
    <name evidence="6" type="ORF">OEZ85_002929</name>
</gene>
<dbReference type="SUPFAM" id="SSF55257">
    <property type="entry name" value="RBP11-like subunits of RNA polymerase"/>
    <property type="match status" value="1"/>
</dbReference>